<evidence type="ECO:0000256" key="1">
    <source>
        <dbReference type="ARBA" id="ARBA00006865"/>
    </source>
</evidence>
<dbReference type="EMBL" id="FNRA01000005">
    <property type="protein sequence ID" value="SEA78572.1"/>
    <property type="molecule type" value="Genomic_DNA"/>
</dbReference>
<dbReference type="InterPro" id="IPR050546">
    <property type="entry name" value="Glycosyl_Hydrlase_16"/>
</dbReference>
<dbReference type="STRING" id="425514.SAMN05443550_105192"/>
<dbReference type="InterPro" id="IPR000757">
    <property type="entry name" value="Beta-glucanase-like"/>
</dbReference>
<keyword evidence="5" id="KW-1185">Reference proteome</keyword>
<dbReference type="SUPFAM" id="SSF49899">
    <property type="entry name" value="Concanavalin A-like lectins/glucanases"/>
    <property type="match status" value="1"/>
</dbReference>
<dbReference type="InterPro" id="IPR013320">
    <property type="entry name" value="ConA-like_dom_sf"/>
</dbReference>
<keyword evidence="4" id="KW-0378">Hydrolase</keyword>
<evidence type="ECO:0000313" key="4">
    <source>
        <dbReference type="EMBL" id="SEA78572.1"/>
    </source>
</evidence>
<dbReference type="PROSITE" id="PS51257">
    <property type="entry name" value="PROKAR_LIPOPROTEIN"/>
    <property type="match status" value="1"/>
</dbReference>
<feature type="signal peptide" evidence="2">
    <location>
        <begin position="1"/>
        <end position="26"/>
    </location>
</feature>
<sequence length="281" mass="30774">MNKISTFALPLIIIAAALVSCTKNDAGSQKKNTETDNIPKLNETIKTASGFVGPLVWSDEFNGSAVNLTKWTFESGKGQNNEKQFYQASNTTVSNGNLVITAKKQSVGGMSYTSSRLNTSGKFSILYGRLEARIKGPLGQGLWPAFWALGQNFSTVGWPKCGEIDIMEHVNANNTFYGTIHWDNNGHAQYGNQTTATGGDYHVFAIEWDSASIRWYLDGNLFNTANIKDNINGTDEFHKPFFIILDMAVGGDFPGSTIDETKLPANMLVDYVRVYQAAAAK</sequence>
<dbReference type="GO" id="GO:0004553">
    <property type="term" value="F:hydrolase activity, hydrolyzing O-glycosyl compounds"/>
    <property type="evidence" value="ECO:0007669"/>
    <property type="project" value="InterPro"/>
</dbReference>
<dbReference type="PROSITE" id="PS51762">
    <property type="entry name" value="GH16_2"/>
    <property type="match status" value="1"/>
</dbReference>
<proteinExistence type="inferred from homology"/>
<evidence type="ECO:0000313" key="5">
    <source>
        <dbReference type="Proteomes" id="UP000198850"/>
    </source>
</evidence>
<feature type="domain" description="GH16" evidence="3">
    <location>
        <begin position="33"/>
        <end position="280"/>
    </location>
</feature>
<dbReference type="CDD" id="cd08023">
    <property type="entry name" value="GH16_laminarinase_like"/>
    <property type="match status" value="1"/>
</dbReference>
<dbReference type="Gene3D" id="2.60.120.200">
    <property type="match status" value="1"/>
</dbReference>
<dbReference type="RefSeq" id="WP_090556692.1">
    <property type="nucleotide sequence ID" value="NZ_FNRA01000005.1"/>
</dbReference>
<gene>
    <name evidence="4" type="ORF">SAMN05443550_105192</name>
</gene>
<dbReference type="Pfam" id="PF00722">
    <property type="entry name" value="Glyco_hydro_16"/>
    <property type="match status" value="1"/>
</dbReference>
<name>A0A1H4E2F4_9SPHI</name>
<comment type="similarity">
    <text evidence="1">Belongs to the glycosyl hydrolase 16 family.</text>
</comment>
<accession>A0A1H4E2F4</accession>
<dbReference type="AlphaFoldDB" id="A0A1H4E2F4"/>
<evidence type="ECO:0000259" key="3">
    <source>
        <dbReference type="PROSITE" id="PS51762"/>
    </source>
</evidence>
<evidence type="ECO:0000256" key="2">
    <source>
        <dbReference type="SAM" id="SignalP"/>
    </source>
</evidence>
<protein>
    <submittedName>
        <fullName evidence="4">Glycosyl hydrolases family 16</fullName>
    </submittedName>
</protein>
<feature type="chain" id="PRO_5011570174" evidence="2">
    <location>
        <begin position="27"/>
        <end position="281"/>
    </location>
</feature>
<dbReference type="PANTHER" id="PTHR10963:SF55">
    <property type="entry name" value="GLYCOSIDE HYDROLASE FAMILY 16 PROTEIN"/>
    <property type="match status" value="1"/>
</dbReference>
<keyword evidence="2" id="KW-0732">Signal</keyword>
<dbReference type="OrthoDB" id="9809583at2"/>
<dbReference type="Proteomes" id="UP000198850">
    <property type="component" value="Unassembled WGS sequence"/>
</dbReference>
<reference evidence="4 5" key="1">
    <citation type="submission" date="2016-10" db="EMBL/GenBank/DDBJ databases">
        <authorList>
            <person name="de Groot N.N."/>
        </authorList>
    </citation>
    <scope>NUCLEOTIDE SEQUENCE [LARGE SCALE GENOMIC DNA]</scope>
    <source>
        <strain evidence="4 5">DSM 19033</strain>
    </source>
</reference>
<dbReference type="GO" id="GO:0005975">
    <property type="term" value="P:carbohydrate metabolic process"/>
    <property type="evidence" value="ECO:0007669"/>
    <property type="project" value="InterPro"/>
</dbReference>
<dbReference type="PANTHER" id="PTHR10963">
    <property type="entry name" value="GLYCOSYL HYDROLASE-RELATED"/>
    <property type="match status" value="1"/>
</dbReference>
<organism evidence="4 5">
    <name type="scientific">Pedobacter hartonius</name>
    <dbReference type="NCBI Taxonomy" id="425514"/>
    <lineage>
        <taxon>Bacteria</taxon>
        <taxon>Pseudomonadati</taxon>
        <taxon>Bacteroidota</taxon>
        <taxon>Sphingobacteriia</taxon>
        <taxon>Sphingobacteriales</taxon>
        <taxon>Sphingobacteriaceae</taxon>
        <taxon>Pedobacter</taxon>
    </lineage>
</organism>